<organism evidence="1 2">
    <name type="scientific">Endocarpon pusillum (strain Z07020 / HMAS-L-300199)</name>
    <name type="common">Lichen-forming fungus</name>
    <dbReference type="NCBI Taxonomy" id="1263415"/>
    <lineage>
        <taxon>Eukaryota</taxon>
        <taxon>Fungi</taxon>
        <taxon>Dikarya</taxon>
        <taxon>Ascomycota</taxon>
        <taxon>Pezizomycotina</taxon>
        <taxon>Eurotiomycetes</taxon>
        <taxon>Chaetothyriomycetidae</taxon>
        <taxon>Verrucariales</taxon>
        <taxon>Verrucariaceae</taxon>
        <taxon>Endocarpon</taxon>
    </lineage>
</organism>
<evidence type="ECO:0000313" key="2">
    <source>
        <dbReference type="Proteomes" id="UP000019373"/>
    </source>
</evidence>
<proteinExistence type="predicted"/>
<reference evidence="2" key="1">
    <citation type="journal article" date="2014" name="BMC Genomics">
        <title>Genome characteristics reveal the impact of lichenization on lichen-forming fungus Endocarpon pusillum Hedwig (Verrucariales, Ascomycota).</title>
        <authorList>
            <person name="Wang Y.-Y."/>
            <person name="Liu B."/>
            <person name="Zhang X.-Y."/>
            <person name="Zhou Q.-M."/>
            <person name="Zhang T."/>
            <person name="Li H."/>
            <person name="Yu Y.-F."/>
            <person name="Zhang X.-L."/>
            <person name="Hao X.-Y."/>
            <person name="Wang M."/>
            <person name="Wang L."/>
            <person name="Wei J.-C."/>
        </authorList>
    </citation>
    <scope>NUCLEOTIDE SEQUENCE [LARGE SCALE GENOMIC DNA]</scope>
    <source>
        <strain evidence="2">Z07020 / HMAS-L-300199</strain>
    </source>
</reference>
<dbReference type="EMBL" id="KE721353">
    <property type="protein sequence ID" value="ERF70142.1"/>
    <property type="molecule type" value="Genomic_DNA"/>
</dbReference>
<dbReference type="Proteomes" id="UP000019373">
    <property type="component" value="Unassembled WGS sequence"/>
</dbReference>
<dbReference type="OrthoDB" id="4158987at2759"/>
<dbReference type="GeneID" id="19235392"/>
<dbReference type="RefSeq" id="XP_007804177.1">
    <property type="nucleotide sequence ID" value="XM_007805986.1"/>
</dbReference>
<gene>
    <name evidence="1" type="ORF">EPUS_00329</name>
</gene>
<dbReference type="HOGENOM" id="CLU_1875419_0_0_1"/>
<evidence type="ECO:0000313" key="1">
    <source>
        <dbReference type="EMBL" id="ERF70142.1"/>
    </source>
</evidence>
<dbReference type="eggNOG" id="ENOG502SQUK">
    <property type="taxonomic scope" value="Eukaryota"/>
</dbReference>
<keyword evidence="2" id="KW-1185">Reference proteome</keyword>
<name>U1FZ14_ENDPU</name>
<sequence>MASDRGAPKISIPSEADLKQLTEDERLMQAAQVAKAADSAQCMVDSLKSKAALLTDPKERERVLSEMYDQEIEAKGLSKKARILKSGTFQGAAREAQGSARQQELDWGRWLCDFGADDGSGGFGGSRGWGDSWAVD</sequence>
<protein>
    <submittedName>
        <fullName evidence="1">Uncharacterized protein</fullName>
    </submittedName>
</protein>
<dbReference type="AlphaFoldDB" id="U1FZ14"/>
<accession>U1FZ14</accession>